<dbReference type="EMBL" id="CAJHNH020000397">
    <property type="protein sequence ID" value="CAG5117380.1"/>
    <property type="molecule type" value="Genomic_DNA"/>
</dbReference>
<evidence type="ECO:0000313" key="2">
    <source>
        <dbReference type="EMBL" id="CAG5117380.1"/>
    </source>
</evidence>
<feature type="non-terminal residue" evidence="2">
    <location>
        <position position="166"/>
    </location>
</feature>
<organism evidence="2 3">
    <name type="scientific">Candidula unifasciata</name>
    <dbReference type="NCBI Taxonomy" id="100452"/>
    <lineage>
        <taxon>Eukaryota</taxon>
        <taxon>Metazoa</taxon>
        <taxon>Spiralia</taxon>
        <taxon>Lophotrochozoa</taxon>
        <taxon>Mollusca</taxon>
        <taxon>Gastropoda</taxon>
        <taxon>Heterobranchia</taxon>
        <taxon>Euthyneura</taxon>
        <taxon>Panpulmonata</taxon>
        <taxon>Eupulmonata</taxon>
        <taxon>Stylommatophora</taxon>
        <taxon>Helicina</taxon>
        <taxon>Helicoidea</taxon>
        <taxon>Geomitridae</taxon>
        <taxon>Candidula</taxon>
    </lineage>
</organism>
<accession>A0A8S3YR16</accession>
<keyword evidence="1" id="KW-0812">Transmembrane</keyword>
<dbReference type="Proteomes" id="UP000678393">
    <property type="component" value="Unassembled WGS sequence"/>
</dbReference>
<name>A0A8S3YR16_9EUPU</name>
<gene>
    <name evidence="2" type="ORF">CUNI_LOCUS2938</name>
</gene>
<feature type="transmembrane region" description="Helical" evidence="1">
    <location>
        <begin position="23"/>
        <end position="42"/>
    </location>
</feature>
<proteinExistence type="predicted"/>
<sequence>MVISNRTTVGYTSTLLIPEETVWLPYVCLVLTVMTWLGYDFYRFHRNHLKKYARIEEHAVVYKATATRQRISMVSGIGLRFKRGKPVLGDVWNTSPSSSDMSVYCAPRRNALVSYSREVTPSDEGGEYSDTDLFASSRYGSCEDLVQNEVYNIHHKGWEIGGEYVK</sequence>
<keyword evidence="1" id="KW-1133">Transmembrane helix</keyword>
<keyword evidence="1" id="KW-0472">Membrane</keyword>
<evidence type="ECO:0000313" key="3">
    <source>
        <dbReference type="Proteomes" id="UP000678393"/>
    </source>
</evidence>
<reference evidence="2" key="1">
    <citation type="submission" date="2021-04" db="EMBL/GenBank/DDBJ databases">
        <authorList>
            <consortium name="Molecular Ecology Group"/>
        </authorList>
    </citation>
    <scope>NUCLEOTIDE SEQUENCE</scope>
</reference>
<evidence type="ECO:0000256" key="1">
    <source>
        <dbReference type="SAM" id="Phobius"/>
    </source>
</evidence>
<protein>
    <submittedName>
        <fullName evidence="2">Uncharacterized protein</fullName>
    </submittedName>
</protein>
<dbReference type="AlphaFoldDB" id="A0A8S3YR16"/>
<dbReference type="OrthoDB" id="6154888at2759"/>
<comment type="caution">
    <text evidence="2">The sequence shown here is derived from an EMBL/GenBank/DDBJ whole genome shotgun (WGS) entry which is preliminary data.</text>
</comment>
<keyword evidence="3" id="KW-1185">Reference proteome</keyword>